<dbReference type="EMBL" id="JACASD010000084">
    <property type="protein sequence ID" value="NWE91799.1"/>
    <property type="molecule type" value="Genomic_DNA"/>
</dbReference>
<feature type="compositionally biased region" description="Polar residues" evidence="1">
    <location>
        <begin position="21"/>
        <end position="44"/>
    </location>
</feature>
<proteinExistence type="predicted"/>
<feature type="region of interest" description="Disordered" evidence="1">
    <location>
        <begin position="21"/>
        <end position="71"/>
    </location>
</feature>
<evidence type="ECO:0000313" key="2">
    <source>
        <dbReference type="EMBL" id="NWE91799.1"/>
    </source>
</evidence>
<accession>A0A7Y8G708</accession>
<dbReference type="AlphaFoldDB" id="A0A7Y8G708"/>
<evidence type="ECO:0000256" key="1">
    <source>
        <dbReference type="SAM" id="MobiDB-lite"/>
    </source>
</evidence>
<dbReference type="RefSeq" id="WP_177113821.1">
    <property type="nucleotide sequence ID" value="NZ_JACASD010000084.1"/>
</dbReference>
<comment type="caution">
    <text evidence="2">The sequence shown here is derived from an EMBL/GenBank/DDBJ whole genome shotgun (WGS) entry which is preliminary data.</text>
</comment>
<name>A0A7Y8G708_9PSED</name>
<evidence type="ECO:0000313" key="3">
    <source>
        <dbReference type="Proteomes" id="UP000585226"/>
    </source>
</evidence>
<dbReference type="Proteomes" id="UP000585226">
    <property type="component" value="Unassembled WGS sequence"/>
</dbReference>
<sequence length="71" mass="7735">MTSDVIQQYEAALQRLINNQSASSGVKISRDSVATASLQRSSPSGKHPRPKVRDPKNKAQRVEIVTDDANS</sequence>
<reference evidence="2 3" key="1">
    <citation type="submission" date="2020-04" db="EMBL/GenBank/DDBJ databases">
        <title>Molecular characterization of pseudomonads from Agaricus bisporus reveal novel blotch 2 pathogens in Western Europe.</title>
        <authorList>
            <person name="Taparia T."/>
            <person name="Krijger M."/>
            <person name="Haynes E."/>
            <person name="Elpinstone J.G."/>
            <person name="Noble R."/>
            <person name="Van Der Wolf J."/>
        </authorList>
    </citation>
    <scope>NUCLEOTIDE SEQUENCE [LARGE SCALE GENOMIC DNA]</scope>
    <source>
        <strain evidence="2 3">P8021</strain>
    </source>
</reference>
<feature type="compositionally biased region" description="Basic and acidic residues" evidence="1">
    <location>
        <begin position="51"/>
        <end position="61"/>
    </location>
</feature>
<organism evidence="2 3">
    <name type="scientific">Pseudomonas reactans</name>
    <dbReference type="NCBI Taxonomy" id="117680"/>
    <lineage>
        <taxon>Bacteria</taxon>
        <taxon>Pseudomonadati</taxon>
        <taxon>Pseudomonadota</taxon>
        <taxon>Gammaproteobacteria</taxon>
        <taxon>Pseudomonadales</taxon>
        <taxon>Pseudomonadaceae</taxon>
        <taxon>Pseudomonas</taxon>
    </lineage>
</organism>
<protein>
    <submittedName>
        <fullName evidence="2">Uncharacterized protein</fullName>
    </submittedName>
</protein>
<gene>
    <name evidence="2" type="ORF">HX893_27095</name>
</gene>